<dbReference type="VEuPathDB" id="FungiDB:YALI0_A08580g"/>
<dbReference type="GO" id="GO:0006301">
    <property type="term" value="P:DNA damage tolerance"/>
    <property type="evidence" value="ECO:0007669"/>
    <property type="project" value="InterPro"/>
</dbReference>
<dbReference type="InterPro" id="IPR003034">
    <property type="entry name" value="SAP_dom"/>
</dbReference>
<name>A0A1D8N447_YARLL</name>
<dbReference type="UniPathway" id="UPA00143"/>
<dbReference type="EC" id="2.3.2.27" evidence="5"/>
<dbReference type="GeneID" id="2905883"/>
<organism evidence="25 26">
    <name type="scientific">Yarrowia lipolytica</name>
    <name type="common">Candida lipolytica</name>
    <dbReference type="NCBI Taxonomy" id="4952"/>
    <lineage>
        <taxon>Eukaryota</taxon>
        <taxon>Fungi</taxon>
        <taxon>Dikarya</taxon>
        <taxon>Ascomycota</taxon>
        <taxon>Saccharomycotina</taxon>
        <taxon>Dipodascomycetes</taxon>
        <taxon>Dipodascales</taxon>
        <taxon>Dipodascales incertae sedis</taxon>
        <taxon>Yarrowia</taxon>
    </lineage>
</organism>
<proteinExistence type="inferred from homology"/>
<evidence type="ECO:0000313" key="26">
    <source>
        <dbReference type="Proteomes" id="UP000182444"/>
    </source>
</evidence>
<evidence type="ECO:0000256" key="8">
    <source>
        <dbReference type="ARBA" id="ARBA00022723"/>
    </source>
</evidence>
<feature type="compositionally biased region" description="Basic and acidic residues" evidence="21">
    <location>
        <begin position="308"/>
        <end position="342"/>
    </location>
</feature>
<dbReference type="PROSITE" id="PS51908">
    <property type="entry name" value="ZF_UBZ4"/>
    <property type="match status" value="1"/>
</dbReference>
<evidence type="ECO:0000256" key="19">
    <source>
        <dbReference type="PROSITE-ProRule" id="PRU00175"/>
    </source>
</evidence>
<keyword evidence="9 20" id="KW-0227">DNA damage</keyword>
<evidence type="ECO:0000256" key="7">
    <source>
        <dbReference type="ARBA" id="ARBA00022679"/>
    </source>
</evidence>
<evidence type="ECO:0000256" key="9">
    <source>
        <dbReference type="ARBA" id="ARBA00022763"/>
    </source>
</evidence>
<evidence type="ECO:0000256" key="12">
    <source>
        <dbReference type="ARBA" id="ARBA00022833"/>
    </source>
</evidence>
<comment type="similarity">
    <text evidence="4">Belongs to the RAD18 family.</text>
</comment>
<keyword evidence="10 19" id="KW-0863">Zinc-finger</keyword>
<dbReference type="RefSeq" id="XP_499880.2">
    <property type="nucleotide sequence ID" value="XM_499880.3"/>
</dbReference>
<evidence type="ECO:0000256" key="10">
    <source>
        <dbReference type="ARBA" id="ARBA00022771"/>
    </source>
</evidence>
<protein>
    <recommendedName>
        <fullName evidence="6">Postreplication repair E3 ubiquitin-protein ligase RAD18</fullName>
        <ecNumber evidence="5">2.3.2.27</ecNumber>
    </recommendedName>
    <alternativeName>
        <fullName evidence="17">Postreplication repair E3 ubiquitin-protein ligase rad18</fullName>
    </alternativeName>
    <alternativeName>
        <fullName evidence="16 18">RING-type E3 ubiquitin transferase RAD18</fullName>
    </alternativeName>
</protein>
<evidence type="ECO:0000256" key="15">
    <source>
        <dbReference type="ARBA" id="ARBA00023242"/>
    </source>
</evidence>
<dbReference type="FunFam" id="3.30.40.10:FF:000172">
    <property type="entry name" value="E3 ubiquitin-protein ligase RAD18"/>
    <property type="match status" value="1"/>
</dbReference>
<evidence type="ECO:0000259" key="23">
    <source>
        <dbReference type="PROSITE" id="PS50800"/>
    </source>
</evidence>
<evidence type="ECO:0000256" key="1">
    <source>
        <dbReference type="ARBA" id="ARBA00000900"/>
    </source>
</evidence>
<dbReference type="SMART" id="SM00184">
    <property type="entry name" value="RING"/>
    <property type="match status" value="1"/>
</dbReference>
<sequence length="349" mass="40077">MATHTMNSDIPDPSDWIDSKLSGLKDVDETLRCHICKEFFTAPMITGCGHTFCSLCIQRYLTNTSQRCPTCMQEQQISQLRKNVTVETLVEHFSAQRATILRVVKEAAKQPIPEVVEPPSSPDLDDGRRRSGRKRTRTNYTETLVSSDDIQVECPVCQAMLPGAAINRHLDNNCNDTGANGGNWLGTKKKTKPLRKIQRVNQASESVANVRRKLQDEGLSTSGSKQTLFRRYDEWVTLWNANVDNKTPRSKSDIKDDLRRWETTVVANENAQPVKMTIKNIDDRQWVQKHKEDYDYLIEQARKSILKKKQEKEKEQQQQQEGHQKAVDRREDNEPDMKRSETEGYQVVS</sequence>
<keyword evidence="7" id="KW-0808">Transferase</keyword>
<dbReference type="SMART" id="SM00734">
    <property type="entry name" value="ZnF_Rad18"/>
    <property type="match status" value="1"/>
</dbReference>
<dbReference type="GO" id="GO:0005634">
    <property type="term" value="C:nucleus"/>
    <property type="evidence" value="ECO:0007669"/>
    <property type="project" value="UniProtKB-SubCell"/>
</dbReference>
<evidence type="ECO:0000256" key="14">
    <source>
        <dbReference type="ARBA" id="ARBA00023204"/>
    </source>
</evidence>
<reference evidence="25 26" key="1">
    <citation type="journal article" date="2016" name="PLoS ONE">
        <title>Sequence Assembly of Yarrowia lipolytica Strain W29/CLIB89 Shows Transposable Element Diversity.</title>
        <authorList>
            <person name="Magnan C."/>
            <person name="Yu J."/>
            <person name="Chang I."/>
            <person name="Jahn E."/>
            <person name="Kanomata Y."/>
            <person name="Wu J."/>
            <person name="Zeller M."/>
            <person name="Oakes M."/>
            <person name="Baldi P."/>
            <person name="Sandmeyer S."/>
        </authorList>
    </citation>
    <scope>NUCLEOTIDE SEQUENCE [LARGE SCALE GENOMIC DNA]</scope>
    <source>
        <strain evidence="26">CLIB89(W29)</strain>
    </source>
</reference>
<dbReference type="GO" id="GO:0061630">
    <property type="term" value="F:ubiquitin protein ligase activity"/>
    <property type="evidence" value="ECO:0007669"/>
    <property type="project" value="UniProtKB-EC"/>
</dbReference>
<dbReference type="InterPro" id="IPR006642">
    <property type="entry name" value="Rad18_UBZ4"/>
</dbReference>
<dbReference type="GO" id="GO:0097505">
    <property type="term" value="C:Rad6-Rad18 complex"/>
    <property type="evidence" value="ECO:0007669"/>
    <property type="project" value="TreeGrafter"/>
</dbReference>
<keyword evidence="8" id="KW-0479">Metal-binding</keyword>
<feature type="domain" description="SAP" evidence="23">
    <location>
        <begin position="202"/>
        <end position="236"/>
    </location>
</feature>
<dbReference type="eggNOG" id="KOG0287">
    <property type="taxonomic scope" value="Eukaryota"/>
</dbReference>
<dbReference type="InterPro" id="IPR001841">
    <property type="entry name" value="Znf_RING"/>
</dbReference>
<keyword evidence="14 20" id="KW-0234">DNA repair</keyword>
<keyword evidence="13" id="KW-0238">DNA-binding</keyword>
<dbReference type="Pfam" id="PF18279">
    <property type="entry name" value="zf-WRNIP1_ubi"/>
    <property type="match status" value="1"/>
</dbReference>
<evidence type="ECO:0000256" key="16">
    <source>
        <dbReference type="ARBA" id="ARBA00031783"/>
    </source>
</evidence>
<evidence type="ECO:0000256" key="11">
    <source>
        <dbReference type="ARBA" id="ARBA00022786"/>
    </source>
</evidence>
<dbReference type="PROSITE" id="PS00518">
    <property type="entry name" value="ZF_RING_1"/>
    <property type="match status" value="1"/>
</dbReference>
<dbReference type="PROSITE" id="PS50800">
    <property type="entry name" value="SAP"/>
    <property type="match status" value="1"/>
</dbReference>
<comment type="pathway">
    <text evidence="3">Protein modification; protein ubiquitination.</text>
</comment>
<dbReference type="SUPFAM" id="SSF57850">
    <property type="entry name" value="RING/U-box"/>
    <property type="match status" value="1"/>
</dbReference>
<keyword evidence="12" id="KW-0862">Zinc</keyword>
<feature type="domain" description="RING-type" evidence="22">
    <location>
        <begin position="33"/>
        <end position="71"/>
    </location>
</feature>
<dbReference type="Gene3D" id="3.30.160.60">
    <property type="entry name" value="Classic Zinc Finger"/>
    <property type="match status" value="1"/>
</dbReference>
<dbReference type="PANTHER" id="PTHR14134:SF2">
    <property type="entry name" value="E3 UBIQUITIN-PROTEIN LIGASE RAD18"/>
    <property type="match status" value="1"/>
</dbReference>
<dbReference type="Pfam" id="PF13923">
    <property type="entry name" value="zf-C3HC4_2"/>
    <property type="match status" value="1"/>
</dbReference>
<dbReference type="GO" id="GO:0006513">
    <property type="term" value="P:protein monoubiquitination"/>
    <property type="evidence" value="ECO:0007669"/>
    <property type="project" value="InterPro"/>
</dbReference>
<evidence type="ECO:0000256" key="13">
    <source>
        <dbReference type="ARBA" id="ARBA00023125"/>
    </source>
</evidence>
<dbReference type="GO" id="GO:0008270">
    <property type="term" value="F:zinc ion binding"/>
    <property type="evidence" value="ECO:0007669"/>
    <property type="project" value="UniProtKB-KW"/>
</dbReference>
<feature type="domain" description="UBZ4-type" evidence="24">
    <location>
        <begin position="151"/>
        <end position="179"/>
    </location>
</feature>
<evidence type="ECO:0000259" key="22">
    <source>
        <dbReference type="PROSITE" id="PS50089"/>
    </source>
</evidence>
<dbReference type="PANTHER" id="PTHR14134">
    <property type="entry name" value="E3 UBIQUITIN-PROTEIN LIGASE RAD18"/>
    <property type="match status" value="1"/>
</dbReference>
<dbReference type="Gene3D" id="3.30.40.10">
    <property type="entry name" value="Zinc/RING finger domain, C3HC4 (zinc finger)"/>
    <property type="match status" value="1"/>
</dbReference>
<dbReference type="Proteomes" id="UP000182444">
    <property type="component" value="Chromosome 1A"/>
</dbReference>
<dbReference type="InterPro" id="IPR040539">
    <property type="entry name" value="Znf-WRNIP1_ubi"/>
</dbReference>
<evidence type="ECO:0000256" key="3">
    <source>
        <dbReference type="ARBA" id="ARBA00004906"/>
    </source>
</evidence>
<dbReference type="KEGG" id="yli:2905883"/>
<evidence type="ECO:0000313" key="25">
    <source>
        <dbReference type="EMBL" id="AOW00412.1"/>
    </source>
</evidence>
<dbReference type="InterPro" id="IPR017907">
    <property type="entry name" value="Znf_RING_CS"/>
</dbReference>
<dbReference type="InterPro" id="IPR039577">
    <property type="entry name" value="Rad18"/>
</dbReference>
<evidence type="ECO:0000256" key="17">
    <source>
        <dbReference type="ARBA" id="ARBA00074353"/>
    </source>
</evidence>
<comment type="subcellular location">
    <subcellularLocation>
        <location evidence="2">Nucleus</location>
    </subcellularLocation>
</comment>
<dbReference type="PROSITE" id="PS50089">
    <property type="entry name" value="ZF_RING_2"/>
    <property type="match status" value="1"/>
</dbReference>
<keyword evidence="11" id="KW-0833">Ubl conjugation pathway</keyword>
<gene>
    <name evidence="25" type="ORF">YALI1_A08468g</name>
</gene>
<dbReference type="InterPro" id="IPR013083">
    <property type="entry name" value="Znf_RING/FYVE/PHD"/>
</dbReference>
<evidence type="ECO:0000256" key="6">
    <source>
        <dbReference type="ARBA" id="ARBA00015551"/>
    </source>
</evidence>
<keyword evidence="15" id="KW-0539">Nucleus</keyword>
<evidence type="ECO:0000256" key="4">
    <source>
        <dbReference type="ARBA" id="ARBA00009506"/>
    </source>
</evidence>
<feature type="region of interest" description="Disordered" evidence="21">
    <location>
        <begin position="307"/>
        <end position="349"/>
    </location>
</feature>
<evidence type="ECO:0000256" key="18">
    <source>
        <dbReference type="ARBA" id="ARBA00082369"/>
    </source>
</evidence>
<comment type="catalytic activity">
    <reaction evidence="1">
        <text>S-ubiquitinyl-[E2 ubiquitin-conjugating enzyme]-L-cysteine + [acceptor protein]-L-lysine = [E2 ubiquitin-conjugating enzyme]-L-cysteine + N(6)-ubiquitinyl-[acceptor protein]-L-lysine.</text>
        <dbReference type="EC" id="2.3.2.27"/>
    </reaction>
</comment>
<dbReference type="EMBL" id="CP017553">
    <property type="protein sequence ID" value="AOW00412.1"/>
    <property type="molecule type" value="Genomic_DNA"/>
</dbReference>
<evidence type="ECO:0000256" key="5">
    <source>
        <dbReference type="ARBA" id="ARBA00012483"/>
    </source>
</evidence>
<dbReference type="GO" id="GO:0006281">
    <property type="term" value="P:DNA repair"/>
    <property type="evidence" value="ECO:0007669"/>
    <property type="project" value="UniProtKB-KW"/>
</dbReference>
<evidence type="ECO:0000259" key="24">
    <source>
        <dbReference type="PROSITE" id="PS51908"/>
    </source>
</evidence>
<evidence type="ECO:0000256" key="20">
    <source>
        <dbReference type="PROSITE-ProRule" id="PRU01256"/>
    </source>
</evidence>
<dbReference type="VEuPathDB" id="FungiDB:YALI1_A08468g"/>
<evidence type="ECO:0000256" key="21">
    <source>
        <dbReference type="SAM" id="MobiDB-lite"/>
    </source>
</evidence>
<dbReference type="GO" id="GO:0003697">
    <property type="term" value="F:single-stranded DNA binding"/>
    <property type="evidence" value="ECO:0007669"/>
    <property type="project" value="InterPro"/>
</dbReference>
<feature type="region of interest" description="Disordered" evidence="21">
    <location>
        <begin position="112"/>
        <end position="137"/>
    </location>
</feature>
<accession>A0A1D8N447</accession>
<evidence type="ECO:0000256" key="2">
    <source>
        <dbReference type="ARBA" id="ARBA00004123"/>
    </source>
</evidence>
<dbReference type="AlphaFoldDB" id="A0A1D8N447"/>